<feature type="domain" description="Carrier" evidence="3">
    <location>
        <begin position="1458"/>
        <end position="1534"/>
    </location>
</feature>
<evidence type="ECO:0000313" key="5">
    <source>
        <dbReference type="Proteomes" id="UP001597151"/>
    </source>
</evidence>
<dbReference type="InterPro" id="IPR020806">
    <property type="entry name" value="PKS_PP-bd"/>
</dbReference>
<dbReference type="SUPFAM" id="SSF53328">
    <property type="entry name" value="Formyltransferase"/>
    <property type="match status" value="1"/>
</dbReference>
<dbReference type="InterPro" id="IPR036736">
    <property type="entry name" value="ACP-like_sf"/>
</dbReference>
<dbReference type="InterPro" id="IPR025110">
    <property type="entry name" value="AMP-bd_C"/>
</dbReference>
<dbReference type="InterPro" id="IPR009081">
    <property type="entry name" value="PP-bd_ACP"/>
</dbReference>
<evidence type="ECO:0000259" key="3">
    <source>
        <dbReference type="PROSITE" id="PS50075"/>
    </source>
</evidence>
<dbReference type="InterPro" id="IPR036477">
    <property type="entry name" value="Formyl_transf_N_sf"/>
</dbReference>
<dbReference type="PROSITE" id="PS50075">
    <property type="entry name" value="CARRIER"/>
    <property type="match status" value="1"/>
</dbReference>
<dbReference type="Gene3D" id="3.30.300.30">
    <property type="match status" value="1"/>
</dbReference>
<dbReference type="SUPFAM" id="SSF56801">
    <property type="entry name" value="Acetyl-CoA synthetase-like"/>
    <property type="match status" value="2"/>
</dbReference>
<dbReference type="Pfam" id="PF00296">
    <property type="entry name" value="Bac_luciferase"/>
    <property type="match status" value="1"/>
</dbReference>
<gene>
    <name evidence="4" type="ORF">ACFQ3C_10495</name>
</gene>
<dbReference type="Pfam" id="PF00501">
    <property type="entry name" value="AMP-binding"/>
    <property type="match status" value="2"/>
</dbReference>
<accession>A0ABW3TD37</accession>
<evidence type="ECO:0000256" key="2">
    <source>
        <dbReference type="ARBA" id="ARBA00022553"/>
    </source>
</evidence>
<reference evidence="5" key="1">
    <citation type="journal article" date="2019" name="Int. J. Syst. Evol. Microbiol.">
        <title>The Global Catalogue of Microorganisms (GCM) 10K type strain sequencing project: providing services to taxonomists for standard genome sequencing and annotation.</title>
        <authorList>
            <consortium name="The Broad Institute Genomics Platform"/>
            <consortium name="The Broad Institute Genome Sequencing Center for Infectious Disease"/>
            <person name="Wu L."/>
            <person name="Ma J."/>
        </authorList>
    </citation>
    <scope>NUCLEOTIDE SEQUENCE [LARGE SCALE GENOMIC DNA]</scope>
    <source>
        <strain evidence="5">CCUG 55328</strain>
    </source>
</reference>
<dbReference type="InterPro" id="IPR011034">
    <property type="entry name" value="Formyl_transferase-like_C_sf"/>
</dbReference>
<dbReference type="SUPFAM" id="SSF47336">
    <property type="entry name" value="ACP-like"/>
    <property type="match status" value="1"/>
</dbReference>
<keyword evidence="5" id="KW-1185">Reference proteome</keyword>
<organism evidence="4 5">
    <name type="scientific">Seohaeicola saemankumensis</name>
    <dbReference type="NCBI Taxonomy" id="481181"/>
    <lineage>
        <taxon>Bacteria</taxon>
        <taxon>Pseudomonadati</taxon>
        <taxon>Pseudomonadota</taxon>
        <taxon>Alphaproteobacteria</taxon>
        <taxon>Rhodobacterales</taxon>
        <taxon>Roseobacteraceae</taxon>
        <taxon>Seohaeicola</taxon>
    </lineage>
</organism>
<dbReference type="Gene3D" id="3.20.20.30">
    <property type="entry name" value="Luciferase-like domain"/>
    <property type="match status" value="1"/>
</dbReference>
<dbReference type="Pfam" id="PF13193">
    <property type="entry name" value="AMP-binding_C"/>
    <property type="match status" value="1"/>
</dbReference>
<dbReference type="InterPro" id="IPR042099">
    <property type="entry name" value="ANL_N_sf"/>
</dbReference>
<name>A0ABW3TD37_9RHOB</name>
<dbReference type="CDD" id="cd08649">
    <property type="entry name" value="FMT_core_NRPS_like"/>
    <property type="match status" value="1"/>
</dbReference>
<dbReference type="Gene3D" id="3.40.50.12230">
    <property type="match status" value="1"/>
</dbReference>
<dbReference type="Gene3D" id="1.10.1200.10">
    <property type="entry name" value="ACP-like"/>
    <property type="match status" value="1"/>
</dbReference>
<dbReference type="InterPro" id="IPR045851">
    <property type="entry name" value="AMP-bd_C_sf"/>
</dbReference>
<dbReference type="InterPro" id="IPR002376">
    <property type="entry name" value="Formyl_transf_N"/>
</dbReference>
<dbReference type="InterPro" id="IPR011251">
    <property type="entry name" value="Luciferase-like_dom"/>
</dbReference>
<dbReference type="CDD" id="cd05930">
    <property type="entry name" value="A_NRPS"/>
    <property type="match status" value="1"/>
</dbReference>
<sequence length="1614" mass="171234">MSSFSAVLIGNESLTLNCGQVLLDAGHSLQAVVTRCPNVRAWAEAADLRVEAPGKDLAQRLAGVACDWLLSIANLDMLPADVLALAGKGAVNFHDGPLPRYAGLNAPVWARIAGEARHGITWHLIGGGVDEGDILLQRMFDVAPDDTALTLNSRCFAEAIESFPDLVAMLATGAPARQPQDLTQRSYFGLHDRPPVAARLDFTRDADSLARLVLALDHGDHANPLCLPKVLTPHGLLAVTGAEAVPGGAGALPGTVLQADGDSLTVVTATGPLKLWGFTDLNGQPLAHGVQAGQVLPALADGDAAALDAGFAPRIRAEAFWRKRIETLAPAPLDLVQETGTNGEITRDLTLSEAPETIMAALALLAARLSDRDHVDIAWRDAGLTDPTLAGYVAGWAPLRVARGGAVAPAVAGFAADHARARASGGFMADLPGRIPGCGALAMPAVGLAEDALVRIPGTVLTLALHDGRAQLIADAARLSPLALDLIAGRLAVVAATLARGDKGDIALSSLPVMPDAELALVTQDWNDTATDLPDTACLHHMIEAQAQATPDAPALVFEGTRLSYAELDAAANRVAHVLQAMGVGAGTLVGLNCARSPDMIIGALGILKAGGAYVPLDPAFPPDRIALYIADSACPVIVTQAGLAQALPPHDAQVLVIDTDPRLTDAPATRPACKATGADMAYMIYTSGSTGRPKGVMVEHRNVVNFCIGMDARIPHKPGDTWLAVTSLSFDISVLELFWTLARGFKLVLSSDETRALVSSGPVNVTGRGMEFSLYYWGNDDGAGRDKYKLLLEGAKFADTHGFCAVWTPERHFHAFGGPYPNPSVTGAAVAAVTHNISVRAGSCVAPLHHPARIAEEWAVIDNLTNGRAGLAIASGWQPDDFVLRPENAPPHNKPAMMQAIADLRRLWAGEAVEYPTAAGGMHGVVTQPRPVSKTLPVWVTTAGNPDTWREAGTIGANVLTHLLGQSVDEVGEKIQIYHAALRAAGHDPDDFKVTLMLHTYLGQDRDTVREIAREPMKDYLRSAAGLIKQYAWAFPAFKRPKGVANPFQLDLGSLEADELEAILDFAFLRYFDDSGLFGTIDDAMARVEQVRRIGVTEVACLIDYGIPVQQVLDGLLPLAEVVKRANTGLEPDADDHSIAAQIVRHGVSHLQCTPSMARMIAMNDEARGALSKVRHIMLGGEALPGALVAEFAGLTRASVENMYGPTETTIWSTTESAQPEQGVINIGTPIANTQVYVLDAEKQPVPVGVAGELYIGGHGVTRGYWQRDDLTAERFLPDPFVTPDRAAPWGARMYRTGDLVRWRADGKLDFLGRSDHQIKLRGYRIELGEIEAAMDAFAGVRQAVVMAREDVPGLVRLVGYYTASGSVDEAAMKAHLAAIMPDYMVPTAFVALEAFPLTPNRKVDRKALPAPQVRTKPEPQGRTKPEWQVTTVAAPVAAETPKADTQPTPATTDTTFTQATAETAIAAIWTRILGVQDIGARDNFFDLGGHSLLAVQAHREIRADLGIRSLSITDIFRFPVLSALAVKLVGQPMPAGTAAEVPIPVQQPALAAPPAPAVAAPAAPVAPAPQIAAQPEPAAPLIAHPSEDRAAYRTEAMLRRRQLRAERLTRTG</sequence>
<dbReference type="Pfam" id="PF00550">
    <property type="entry name" value="PP-binding"/>
    <property type="match status" value="1"/>
</dbReference>
<evidence type="ECO:0000256" key="1">
    <source>
        <dbReference type="ARBA" id="ARBA00022450"/>
    </source>
</evidence>
<protein>
    <submittedName>
        <fullName evidence="4">MupA/Atu3671 family FMN-dependent luciferase-like monooxygenase</fullName>
    </submittedName>
</protein>
<keyword evidence="1" id="KW-0596">Phosphopantetheine</keyword>
<dbReference type="Pfam" id="PF00551">
    <property type="entry name" value="Formyl_trans_N"/>
    <property type="match status" value="1"/>
</dbReference>
<dbReference type="InterPro" id="IPR036661">
    <property type="entry name" value="Luciferase-like_sf"/>
</dbReference>
<dbReference type="NCBIfam" id="TIGR04020">
    <property type="entry name" value="seco_metab_LLM"/>
    <property type="match status" value="1"/>
</dbReference>
<dbReference type="CDD" id="cd08700">
    <property type="entry name" value="FMT_C_OzmH_like"/>
    <property type="match status" value="1"/>
</dbReference>
<dbReference type="SMART" id="SM00823">
    <property type="entry name" value="PKS_PP"/>
    <property type="match status" value="1"/>
</dbReference>
<dbReference type="InterPro" id="IPR020845">
    <property type="entry name" value="AMP-binding_CS"/>
</dbReference>
<dbReference type="InterPro" id="IPR024011">
    <property type="entry name" value="Biosynth_lucif-like_mOase_dom"/>
</dbReference>
<keyword evidence="2" id="KW-0597">Phosphoprotein</keyword>
<dbReference type="EMBL" id="JBHTKR010000004">
    <property type="protein sequence ID" value="MFD1195099.1"/>
    <property type="molecule type" value="Genomic_DNA"/>
</dbReference>
<comment type="caution">
    <text evidence="4">The sequence shown here is derived from an EMBL/GenBank/DDBJ whole genome shotgun (WGS) entry which is preliminary data.</text>
</comment>
<dbReference type="PROSITE" id="PS00455">
    <property type="entry name" value="AMP_BINDING"/>
    <property type="match status" value="1"/>
</dbReference>
<dbReference type="Proteomes" id="UP001597151">
    <property type="component" value="Unassembled WGS sequence"/>
</dbReference>
<dbReference type="SUPFAM" id="SSF50486">
    <property type="entry name" value="FMT C-terminal domain-like"/>
    <property type="match status" value="1"/>
</dbReference>
<dbReference type="PANTHER" id="PTHR45527">
    <property type="entry name" value="NONRIBOSOMAL PEPTIDE SYNTHETASE"/>
    <property type="match status" value="1"/>
</dbReference>
<dbReference type="Gene3D" id="3.40.50.12780">
    <property type="entry name" value="N-terminal domain of ligase-like"/>
    <property type="match status" value="1"/>
</dbReference>
<evidence type="ECO:0000313" key="4">
    <source>
        <dbReference type="EMBL" id="MFD1195099.1"/>
    </source>
</evidence>
<dbReference type="PANTHER" id="PTHR45527:SF1">
    <property type="entry name" value="FATTY ACID SYNTHASE"/>
    <property type="match status" value="1"/>
</dbReference>
<dbReference type="SUPFAM" id="SSF51679">
    <property type="entry name" value="Bacterial luciferase-like"/>
    <property type="match status" value="1"/>
</dbReference>
<dbReference type="RefSeq" id="WP_380791452.1">
    <property type="nucleotide sequence ID" value="NZ_JBHTKR010000004.1"/>
</dbReference>
<dbReference type="InterPro" id="IPR000873">
    <property type="entry name" value="AMP-dep_synth/lig_dom"/>
</dbReference>
<dbReference type="Gene3D" id="3.40.50.980">
    <property type="match status" value="2"/>
</dbReference>
<proteinExistence type="predicted"/>